<keyword evidence="1" id="KW-0472">Membrane</keyword>
<evidence type="ECO:0000256" key="1">
    <source>
        <dbReference type="SAM" id="Phobius"/>
    </source>
</evidence>
<evidence type="ECO:0000313" key="2">
    <source>
        <dbReference type="EMBL" id="SHE71950.1"/>
    </source>
</evidence>
<dbReference type="RefSeq" id="WP_073040136.1">
    <property type="nucleotide sequence ID" value="NZ_FQUO01000002.1"/>
</dbReference>
<keyword evidence="1" id="KW-1133">Transmembrane helix</keyword>
<reference evidence="2 3" key="1">
    <citation type="submission" date="2016-11" db="EMBL/GenBank/DDBJ databases">
        <authorList>
            <person name="Jaros S."/>
            <person name="Januszkiewicz K."/>
            <person name="Wedrychowicz H."/>
        </authorList>
    </citation>
    <scope>NUCLEOTIDE SEQUENCE [LARGE SCALE GENOMIC DNA]</scope>
    <source>
        <strain evidence="2 3">DSM 26897</strain>
    </source>
</reference>
<dbReference type="Proteomes" id="UP000184368">
    <property type="component" value="Unassembled WGS sequence"/>
</dbReference>
<proteinExistence type="predicted"/>
<organism evidence="2 3">
    <name type="scientific">Cnuella takakiae</name>
    <dbReference type="NCBI Taxonomy" id="1302690"/>
    <lineage>
        <taxon>Bacteria</taxon>
        <taxon>Pseudomonadati</taxon>
        <taxon>Bacteroidota</taxon>
        <taxon>Chitinophagia</taxon>
        <taxon>Chitinophagales</taxon>
        <taxon>Chitinophagaceae</taxon>
        <taxon>Cnuella</taxon>
    </lineage>
</organism>
<feature type="transmembrane region" description="Helical" evidence="1">
    <location>
        <begin position="128"/>
        <end position="150"/>
    </location>
</feature>
<dbReference type="OrthoDB" id="8480302at2"/>
<name>A0A1M4VSX9_9BACT</name>
<gene>
    <name evidence="2" type="ORF">SAMN05444008_102367</name>
</gene>
<keyword evidence="3" id="KW-1185">Reference proteome</keyword>
<sequence>MSEVKCPKCGSNQISANKKGFSAGKAVAGAVLAGPVGLAAGAIGKNKVDITCLACGNTWNPVQLAKDQELRQMGVEREWRKSFIAAFEAKDLEKAHAIYEKKYGEPREGWSLEIEYAAQKKTEDRLEAFTNGVYVCFGLIVLAIIFYLIYY</sequence>
<dbReference type="EMBL" id="FQUO01000002">
    <property type="protein sequence ID" value="SHE71950.1"/>
    <property type="molecule type" value="Genomic_DNA"/>
</dbReference>
<accession>A0A1M4VSX9</accession>
<evidence type="ECO:0000313" key="3">
    <source>
        <dbReference type="Proteomes" id="UP000184368"/>
    </source>
</evidence>
<protein>
    <submittedName>
        <fullName evidence="2">Uncharacterized protein</fullName>
    </submittedName>
</protein>
<dbReference type="STRING" id="1302690.BUE76_11885"/>
<keyword evidence="1" id="KW-0812">Transmembrane</keyword>
<dbReference type="AlphaFoldDB" id="A0A1M4VSX9"/>